<dbReference type="Proteomes" id="UP000297626">
    <property type="component" value="Unassembled WGS sequence"/>
</dbReference>
<dbReference type="EMBL" id="SOHN01000015">
    <property type="protein sequence ID" value="TFD86625.1"/>
    <property type="molecule type" value="Genomic_DNA"/>
</dbReference>
<protein>
    <submittedName>
        <fullName evidence="2">Uncharacterized protein</fullName>
    </submittedName>
</protein>
<keyword evidence="1" id="KW-0472">Membrane</keyword>
<comment type="caution">
    <text evidence="2">The sequence shown here is derived from an EMBL/GenBank/DDBJ whole genome shotgun (WGS) entry which is preliminary data.</text>
</comment>
<evidence type="ECO:0000313" key="3">
    <source>
        <dbReference type="Proteomes" id="UP000297626"/>
    </source>
</evidence>
<reference evidence="2 3" key="1">
    <citation type="submission" date="2019-03" db="EMBL/GenBank/DDBJ databases">
        <title>Genomics of glacier-inhabiting Cryobacterium strains.</title>
        <authorList>
            <person name="Liu Q."/>
            <person name="Xin Y.-H."/>
        </authorList>
    </citation>
    <scope>NUCLEOTIDE SEQUENCE [LARGE SCALE GENOMIC DNA]</scope>
    <source>
        <strain evidence="2 3">Sr54</strain>
    </source>
</reference>
<gene>
    <name evidence="2" type="ORF">E3T51_11805</name>
</gene>
<feature type="transmembrane region" description="Helical" evidence="1">
    <location>
        <begin position="18"/>
        <end position="38"/>
    </location>
</feature>
<proteinExistence type="predicted"/>
<keyword evidence="1" id="KW-1133">Transmembrane helix</keyword>
<feature type="transmembrane region" description="Helical" evidence="1">
    <location>
        <begin position="44"/>
        <end position="61"/>
    </location>
</feature>
<sequence length="84" mass="8917">MSSLIQQRMAIERIRTSAIVWTLLGGVGALLALAQLVVGTEPTRAVVFFGIAGGMIIGGLVNSRRYRRAIAAFTTENGVDAGKR</sequence>
<name>A0A4V3IWQ2_9MICO</name>
<dbReference type="AlphaFoldDB" id="A0A4V3IWQ2"/>
<organism evidence="2 3">
    <name type="scientific">Cryobacterium serini</name>
    <dbReference type="NCBI Taxonomy" id="1259201"/>
    <lineage>
        <taxon>Bacteria</taxon>
        <taxon>Bacillati</taxon>
        <taxon>Actinomycetota</taxon>
        <taxon>Actinomycetes</taxon>
        <taxon>Micrococcales</taxon>
        <taxon>Microbacteriaceae</taxon>
        <taxon>Cryobacterium</taxon>
    </lineage>
</organism>
<dbReference type="RefSeq" id="WP_134530006.1">
    <property type="nucleotide sequence ID" value="NZ_SOHN01000015.1"/>
</dbReference>
<evidence type="ECO:0000256" key="1">
    <source>
        <dbReference type="SAM" id="Phobius"/>
    </source>
</evidence>
<keyword evidence="1" id="KW-0812">Transmembrane</keyword>
<accession>A0A4V3IWQ2</accession>
<evidence type="ECO:0000313" key="2">
    <source>
        <dbReference type="EMBL" id="TFD86625.1"/>
    </source>
</evidence>
<keyword evidence="3" id="KW-1185">Reference proteome</keyword>